<dbReference type="EMBL" id="JACICY010000011">
    <property type="protein sequence ID" value="MBB3862209.1"/>
    <property type="molecule type" value="Genomic_DNA"/>
</dbReference>
<reference evidence="1 2" key="1">
    <citation type="submission" date="2020-08" db="EMBL/GenBank/DDBJ databases">
        <title>Genomic Encyclopedia of Type Strains, Phase IV (KMG-IV): sequencing the most valuable type-strain genomes for metagenomic binning, comparative biology and taxonomic classification.</title>
        <authorList>
            <person name="Goeker M."/>
        </authorList>
    </citation>
    <scope>NUCLEOTIDE SEQUENCE [LARGE SCALE GENOMIC DNA]</scope>
    <source>
        <strain evidence="1 2">DSM 14552</strain>
    </source>
</reference>
<gene>
    <name evidence="1" type="ORF">GGQ88_003507</name>
</gene>
<dbReference type="PANTHER" id="PTHR35810:SF1">
    <property type="entry name" value="CYTOPLASMIC PROTEIN"/>
    <property type="match status" value="1"/>
</dbReference>
<evidence type="ECO:0008006" key="3">
    <source>
        <dbReference type="Google" id="ProtNLM"/>
    </source>
</evidence>
<dbReference type="Pfam" id="PF13310">
    <property type="entry name" value="Virulence_RhuM"/>
    <property type="match status" value="1"/>
</dbReference>
<comment type="caution">
    <text evidence="1">The sequence shown here is derived from an EMBL/GenBank/DDBJ whole genome shotgun (WGS) entry which is preliminary data.</text>
</comment>
<dbReference type="AlphaFoldDB" id="A0A7W5ZZT8"/>
<protein>
    <recommendedName>
        <fullName evidence="3">Virulence RhuM family protein</fullName>
    </recommendedName>
</protein>
<organism evidence="1 2">
    <name type="scientific">Novosphingobium hassiacum</name>
    <dbReference type="NCBI Taxonomy" id="173676"/>
    <lineage>
        <taxon>Bacteria</taxon>
        <taxon>Pseudomonadati</taxon>
        <taxon>Pseudomonadota</taxon>
        <taxon>Alphaproteobacteria</taxon>
        <taxon>Sphingomonadales</taxon>
        <taxon>Sphingomonadaceae</taxon>
        <taxon>Novosphingobium</taxon>
    </lineage>
</organism>
<accession>A0A7W5ZZT8</accession>
<dbReference type="RefSeq" id="WP_183614708.1">
    <property type="nucleotide sequence ID" value="NZ_JACICY010000011.1"/>
</dbReference>
<evidence type="ECO:0000313" key="1">
    <source>
        <dbReference type="EMBL" id="MBB3862209.1"/>
    </source>
</evidence>
<proteinExistence type="predicted"/>
<dbReference type="Proteomes" id="UP000562395">
    <property type="component" value="Unassembled WGS sequence"/>
</dbReference>
<evidence type="ECO:0000313" key="2">
    <source>
        <dbReference type="Proteomes" id="UP000562395"/>
    </source>
</evidence>
<name>A0A7W5ZZT8_9SPHN</name>
<keyword evidence="2" id="KW-1185">Reference proteome</keyword>
<sequence>MATEDYMPAVDIDKFLNKVRRQREAANATAAQIEMELVRFDGENAAIEFNVDWSEETVWATQRQMADLFGKDANTIGEHIGNLLSTGEFESAATTRKFRVVRLEGGRQVSRDIEHYNLDVILTVGYRVNGDKAASFRKWANGVLKSYLLKGYALNEPHLRENPQALRDLAAQVRALRSEEITIYQAVRDCFKVAASDYDKDSSHVRTFYATLQDKFLFAITEKTASQLILGRADARKPNMGVIGAKGMFPTLQEAKTGKSYLARDELYVLHILCEQFLLYAESKAIRGKSMTMADLAQKLDQLLTTHEYPVFEGYGRDYLKDRAMQHAKTEWDRLQVLIKSGEHLPAAAA</sequence>
<dbReference type="PANTHER" id="PTHR35810">
    <property type="entry name" value="CYTOPLASMIC PROTEIN-RELATED"/>
    <property type="match status" value="1"/>
</dbReference>
<dbReference type="InterPro" id="IPR011204">
    <property type="entry name" value="Virulence_RhuM-like"/>
</dbReference>